<feature type="domain" description="LEM" evidence="2">
    <location>
        <begin position="1"/>
        <end position="45"/>
    </location>
</feature>
<dbReference type="PANTHER" id="PTHR12019">
    <property type="entry name" value="LAMINA-ASSOCIATED POLYPEPTIDE THYMOPOIETIN"/>
    <property type="match status" value="1"/>
</dbReference>
<evidence type="ECO:0000313" key="4">
    <source>
        <dbReference type="Proteomes" id="UP000018468"/>
    </source>
</evidence>
<dbReference type="Pfam" id="PF03020">
    <property type="entry name" value="LEM"/>
    <property type="match status" value="1"/>
</dbReference>
<dbReference type="OMA" id="PMKSGQD"/>
<keyword evidence="1" id="KW-1133">Transmembrane helix</keyword>
<dbReference type="Proteomes" id="UP000018468">
    <property type="component" value="Linkage group LG1"/>
</dbReference>
<dbReference type="PANTHER" id="PTHR12019:SF5">
    <property type="entry name" value="EMERIN (EMERY-DREIFUSS MUSCULAR DYSTROPHY)"/>
    <property type="match status" value="1"/>
</dbReference>
<dbReference type="Gene3D" id="1.10.720.40">
    <property type="match status" value="1"/>
</dbReference>
<dbReference type="InterPro" id="IPR003887">
    <property type="entry name" value="LEM_dom"/>
</dbReference>
<dbReference type="FunFam" id="1.10.720.40:FF:000001">
    <property type="entry name" value="LEM domain containing 2, isoform CRA_a"/>
    <property type="match status" value="1"/>
</dbReference>
<dbReference type="RefSeq" id="XP_069037505.1">
    <property type="nucleotide sequence ID" value="XM_069181404.1"/>
</dbReference>
<dbReference type="EMBL" id="AHAT01031369">
    <property type="status" value="NOT_ANNOTATED_CDS"/>
    <property type="molecule type" value="Genomic_DNA"/>
</dbReference>
<reference evidence="4" key="1">
    <citation type="submission" date="2011-12" db="EMBL/GenBank/DDBJ databases">
        <title>The Draft Genome of Lepisosteus oculatus.</title>
        <authorList>
            <consortium name="The Broad Institute Genome Assembly &amp; Analysis Group"/>
            <consortium name="Computational R&amp;D Group"/>
            <consortium name="and Sequencing Platform"/>
            <person name="Di Palma F."/>
            <person name="Alfoldi J."/>
            <person name="Johnson J."/>
            <person name="Berlin A."/>
            <person name="Gnerre S."/>
            <person name="Jaffe D."/>
            <person name="MacCallum I."/>
            <person name="Young S."/>
            <person name="Walker B.J."/>
            <person name="Lander E.S."/>
            <person name="Lindblad-Toh K."/>
        </authorList>
    </citation>
    <scope>NUCLEOTIDE SEQUENCE [LARGE SCALE GENOMIC DNA]</scope>
</reference>
<dbReference type="GeneTree" id="ENSGT00510000050141"/>
<dbReference type="Ensembl" id="ENSLOCT00000019124.1">
    <property type="protein sequence ID" value="ENSLOCP00000019092.1"/>
    <property type="gene ID" value="ENSLOCG00000015513.1"/>
</dbReference>
<feature type="transmembrane region" description="Helical" evidence="1">
    <location>
        <begin position="144"/>
        <end position="164"/>
    </location>
</feature>
<name>W5NEN3_LEPOC</name>
<dbReference type="SMART" id="SM00540">
    <property type="entry name" value="LEM"/>
    <property type="match status" value="1"/>
</dbReference>
<keyword evidence="1" id="KW-0812">Transmembrane</keyword>
<proteinExistence type="predicted"/>
<dbReference type="Bgee" id="ENSLOCG00000015513">
    <property type="expression patterns" value="Expressed in pharyngeal gill and 13 other cell types or tissues"/>
</dbReference>
<sequence>MTKLSSKSDQEIIDLLDQYGLKHGPIVDSTRGLYEKKLEDVMAKDKVKTSSDKTFYREEREEITYVHYRPPIRNEEFGDGPKKYTSSEIIREPESDFSSTPKAYYKTEATYRNVSYSKPSPPKPSAAQVTGSVKEKTSQETRLIPIWFQILAFLVVAGFLYYTFSIMETPQENPFNKQDE</sequence>
<keyword evidence="4" id="KW-1185">Reference proteome</keyword>
<accession>W5NEN3</accession>
<dbReference type="HOGENOM" id="CLU_124510_0_0_1"/>
<organism evidence="3 4">
    <name type="scientific">Lepisosteus oculatus</name>
    <name type="common">Spotted gar</name>
    <dbReference type="NCBI Taxonomy" id="7918"/>
    <lineage>
        <taxon>Eukaryota</taxon>
        <taxon>Metazoa</taxon>
        <taxon>Chordata</taxon>
        <taxon>Craniata</taxon>
        <taxon>Vertebrata</taxon>
        <taxon>Euteleostomi</taxon>
        <taxon>Actinopterygii</taxon>
        <taxon>Neopterygii</taxon>
        <taxon>Holostei</taxon>
        <taxon>Semionotiformes</taxon>
        <taxon>Lepisosteidae</taxon>
        <taxon>Lepisosteus</taxon>
    </lineage>
</organism>
<reference evidence="3" key="2">
    <citation type="submission" date="2025-08" db="UniProtKB">
        <authorList>
            <consortium name="Ensembl"/>
        </authorList>
    </citation>
    <scope>IDENTIFICATION</scope>
</reference>
<dbReference type="EMBL" id="AHAT01031368">
    <property type="status" value="NOT_ANNOTATED_CDS"/>
    <property type="molecule type" value="Genomic_DNA"/>
</dbReference>
<evidence type="ECO:0000256" key="1">
    <source>
        <dbReference type="SAM" id="Phobius"/>
    </source>
</evidence>
<evidence type="ECO:0000313" key="3">
    <source>
        <dbReference type="Ensembl" id="ENSLOCP00000019092.1"/>
    </source>
</evidence>
<dbReference type="eggNOG" id="ENOG502S5SJ">
    <property type="taxonomic scope" value="Eukaryota"/>
</dbReference>
<dbReference type="AlphaFoldDB" id="W5NEN3"/>
<dbReference type="InterPro" id="IPR011015">
    <property type="entry name" value="LEM/LEM-like_dom_sf"/>
</dbReference>
<dbReference type="InParanoid" id="W5NEN3"/>
<dbReference type="GeneID" id="138224383"/>
<protein>
    <submittedName>
        <fullName evidence="3">Emerin</fullName>
    </submittedName>
</protein>
<keyword evidence="1" id="KW-0472">Membrane</keyword>
<dbReference type="InterPro" id="IPR051656">
    <property type="entry name" value="LEM_domain"/>
</dbReference>
<reference evidence="3" key="3">
    <citation type="submission" date="2025-09" db="UniProtKB">
        <authorList>
            <consortium name="Ensembl"/>
        </authorList>
    </citation>
    <scope>IDENTIFICATION</scope>
</reference>
<evidence type="ECO:0000259" key="2">
    <source>
        <dbReference type="PROSITE" id="PS50954"/>
    </source>
</evidence>
<dbReference type="SUPFAM" id="SSF63451">
    <property type="entry name" value="LEM domain"/>
    <property type="match status" value="1"/>
</dbReference>
<dbReference type="PROSITE" id="PS50954">
    <property type="entry name" value="LEM"/>
    <property type="match status" value="1"/>
</dbReference>